<accession>A0ABT5DDC2</accession>
<dbReference type="Proteomes" id="UP001221838">
    <property type="component" value="Unassembled WGS sequence"/>
</dbReference>
<dbReference type="Pfam" id="PF07791">
    <property type="entry name" value="Imm11"/>
    <property type="match status" value="1"/>
</dbReference>
<evidence type="ECO:0000313" key="3">
    <source>
        <dbReference type="Proteomes" id="UP001221838"/>
    </source>
</evidence>
<reference evidence="2 3" key="1">
    <citation type="submission" date="2022-11" db="EMBL/GenBank/DDBJ databases">
        <title>Minimal conservation of predation-associated metabolite biosynthetic gene clusters underscores biosynthetic potential of Myxococcota including descriptions for ten novel species: Archangium lansinium sp. nov., Myxococcus landrumus sp. nov., Nannocystis bai.</title>
        <authorList>
            <person name="Ahearne A."/>
            <person name="Stevens C."/>
            <person name="Dowd S."/>
        </authorList>
    </citation>
    <scope>NUCLEOTIDE SEQUENCE [LARGE SCALE GENOMIC DNA]</scope>
    <source>
        <strain evidence="2 3">NCWAL01</strain>
    </source>
</reference>
<dbReference type="RefSeq" id="WP_272141657.1">
    <property type="nucleotide sequence ID" value="NZ_JAQNDM010000002.1"/>
</dbReference>
<evidence type="ECO:0000313" key="2">
    <source>
        <dbReference type="EMBL" id="MDC0711675.1"/>
    </source>
</evidence>
<organism evidence="2 3">
    <name type="scientific">Stigmatella ashevillensis</name>
    <dbReference type="NCBI Taxonomy" id="2995309"/>
    <lineage>
        <taxon>Bacteria</taxon>
        <taxon>Pseudomonadati</taxon>
        <taxon>Myxococcota</taxon>
        <taxon>Myxococcia</taxon>
        <taxon>Myxococcales</taxon>
        <taxon>Cystobacterineae</taxon>
        <taxon>Archangiaceae</taxon>
        <taxon>Stigmatella</taxon>
    </lineage>
</organism>
<keyword evidence="3" id="KW-1185">Reference proteome</keyword>
<feature type="domain" description="Immunity MXAN-0049 protein" evidence="1">
    <location>
        <begin position="88"/>
        <end position="190"/>
    </location>
</feature>
<name>A0ABT5DDC2_9BACT</name>
<protein>
    <recommendedName>
        <fullName evidence="1">Immunity MXAN-0049 protein domain-containing protein</fullName>
    </recommendedName>
</protein>
<comment type="caution">
    <text evidence="2">The sequence shown here is derived from an EMBL/GenBank/DDBJ whole genome shotgun (WGS) entry which is preliminary data.</text>
</comment>
<dbReference type="InterPro" id="IPR012433">
    <property type="entry name" value="Imm11"/>
</dbReference>
<gene>
    <name evidence="2" type="ORF">POL68_24620</name>
</gene>
<proteinExistence type="predicted"/>
<evidence type="ECO:0000259" key="1">
    <source>
        <dbReference type="Pfam" id="PF07791"/>
    </source>
</evidence>
<sequence>MSRRFFAAEIDVYVPGRWYLSEPTASDGQALDDIWQFIDGKPLRLSGRLRIPLDRPGRPLDIDFAGAGQTPVVNAAVASVFQTLASDTVQLIPADVEGQAAPHYILNVSRLIDAVDEGACRSVERWRPEDGRPDRVGEYHAIEGLRIDPVKVGSARVFRLWGYSLPIILDKAVKVALEQSGCAGAKFTEV</sequence>
<dbReference type="EMBL" id="JAQNDM010000002">
    <property type="protein sequence ID" value="MDC0711675.1"/>
    <property type="molecule type" value="Genomic_DNA"/>
</dbReference>